<feature type="domain" description="Ribulose bisphosphate carboxylase/oxygenase activase AAA helical" evidence="4">
    <location>
        <begin position="17"/>
        <end position="67"/>
    </location>
</feature>
<keyword evidence="6" id="KW-1185">Reference proteome</keyword>
<evidence type="ECO:0000313" key="6">
    <source>
        <dbReference type="Proteomes" id="UP000289340"/>
    </source>
</evidence>
<evidence type="ECO:0000256" key="1">
    <source>
        <dbReference type="ARBA" id="ARBA00004470"/>
    </source>
</evidence>
<dbReference type="GO" id="GO:0009579">
    <property type="term" value="C:thylakoid"/>
    <property type="evidence" value="ECO:0007669"/>
    <property type="project" value="TreeGrafter"/>
</dbReference>
<evidence type="ECO:0000313" key="5">
    <source>
        <dbReference type="EMBL" id="RZB69667.1"/>
    </source>
</evidence>
<sequence length="83" mass="9680">MSLHYNKTNGMQFMIADFFSSLRARVYDDEVRKWISVVGVDFIGKKLVNLMTSTNLLEYGNMLVQEQKNRNQGVPSFRVQFLN</sequence>
<dbReference type="PANTHER" id="PTHR32429:SF35">
    <property type="entry name" value="RIBULOSE BISPHOSPHATE CARBOXYLASE_OXYGENASE ACTIVASE, CHLOROPLASTIC"/>
    <property type="match status" value="1"/>
</dbReference>
<evidence type="ECO:0000259" key="4">
    <source>
        <dbReference type="Pfam" id="PF21228"/>
    </source>
</evidence>
<protein>
    <submittedName>
        <fullName evidence="5">Ribulose bisphosphate carboxylase/oxygenase activase, chloroplastic</fullName>
    </submittedName>
</protein>
<dbReference type="InterPro" id="IPR048571">
    <property type="entry name" value="RuBisCO_activase_AAA_helical"/>
</dbReference>
<dbReference type="Gene3D" id="1.10.8.1070">
    <property type="match status" value="1"/>
</dbReference>
<organism evidence="5 6">
    <name type="scientific">Glycine soja</name>
    <name type="common">Wild soybean</name>
    <dbReference type="NCBI Taxonomy" id="3848"/>
    <lineage>
        <taxon>Eukaryota</taxon>
        <taxon>Viridiplantae</taxon>
        <taxon>Streptophyta</taxon>
        <taxon>Embryophyta</taxon>
        <taxon>Tracheophyta</taxon>
        <taxon>Spermatophyta</taxon>
        <taxon>Magnoliopsida</taxon>
        <taxon>eudicotyledons</taxon>
        <taxon>Gunneridae</taxon>
        <taxon>Pentapetalae</taxon>
        <taxon>rosids</taxon>
        <taxon>fabids</taxon>
        <taxon>Fabales</taxon>
        <taxon>Fabaceae</taxon>
        <taxon>Papilionoideae</taxon>
        <taxon>50 kb inversion clade</taxon>
        <taxon>NPAAA clade</taxon>
        <taxon>indigoferoid/millettioid clade</taxon>
        <taxon>Phaseoleae</taxon>
        <taxon>Glycine</taxon>
        <taxon>Glycine subgen. Soja</taxon>
    </lineage>
</organism>
<comment type="subcellular location">
    <subcellularLocation>
        <location evidence="1">Plastid</location>
        <location evidence="1">Chloroplast stroma</location>
    </subcellularLocation>
</comment>
<evidence type="ECO:0000256" key="2">
    <source>
        <dbReference type="ARBA" id="ARBA00022741"/>
    </source>
</evidence>
<dbReference type="PANTHER" id="PTHR32429">
    <property type="match status" value="1"/>
</dbReference>
<name>A0A445H7U1_GLYSO</name>
<gene>
    <name evidence="5" type="ORF">D0Y65_039141</name>
</gene>
<comment type="caution">
    <text evidence="5">The sequence shown here is derived from an EMBL/GenBank/DDBJ whole genome shotgun (WGS) entry which is preliminary data.</text>
</comment>
<dbReference type="Pfam" id="PF21228">
    <property type="entry name" value="RuBisCO_activase_AAA_helical"/>
    <property type="match status" value="1"/>
</dbReference>
<dbReference type="EMBL" id="QZWG01000014">
    <property type="protein sequence ID" value="RZB69667.1"/>
    <property type="molecule type" value="Genomic_DNA"/>
</dbReference>
<dbReference type="Proteomes" id="UP000289340">
    <property type="component" value="Chromosome 14"/>
</dbReference>
<dbReference type="InterPro" id="IPR044960">
    <property type="entry name" value="RCA-like"/>
</dbReference>
<dbReference type="GO" id="GO:0009570">
    <property type="term" value="C:chloroplast stroma"/>
    <property type="evidence" value="ECO:0007669"/>
    <property type="project" value="UniProtKB-SubCell"/>
</dbReference>
<reference evidence="5 6" key="1">
    <citation type="submission" date="2018-09" db="EMBL/GenBank/DDBJ databases">
        <title>A high-quality reference genome of wild soybean provides a powerful tool to mine soybean genomes.</title>
        <authorList>
            <person name="Xie M."/>
            <person name="Chung C.Y.L."/>
            <person name="Li M.-W."/>
            <person name="Wong F.-L."/>
            <person name="Chan T.-F."/>
            <person name="Lam H.-M."/>
        </authorList>
    </citation>
    <scope>NUCLEOTIDE SEQUENCE [LARGE SCALE GENOMIC DNA]</scope>
    <source>
        <strain evidence="6">cv. W05</strain>
        <tissue evidence="5">Hypocotyl of etiolated seedlings</tissue>
    </source>
</reference>
<dbReference type="GO" id="GO:0005524">
    <property type="term" value="F:ATP binding"/>
    <property type="evidence" value="ECO:0007669"/>
    <property type="project" value="UniProtKB-KW"/>
</dbReference>
<accession>A0A445H7U1</accession>
<dbReference type="GO" id="GO:0046863">
    <property type="term" value="F:ribulose-1,5-bisphosphate carboxylase/oxygenase activator activity"/>
    <property type="evidence" value="ECO:0007669"/>
    <property type="project" value="TreeGrafter"/>
</dbReference>
<proteinExistence type="predicted"/>
<evidence type="ECO:0000256" key="3">
    <source>
        <dbReference type="ARBA" id="ARBA00022840"/>
    </source>
</evidence>
<keyword evidence="2" id="KW-0547">Nucleotide-binding</keyword>
<dbReference type="AlphaFoldDB" id="A0A445H7U1"/>
<keyword evidence="3" id="KW-0067">ATP-binding</keyword>